<evidence type="ECO:0000256" key="2">
    <source>
        <dbReference type="ARBA" id="ARBA00012393"/>
    </source>
</evidence>
<dbReference type="OMA" id="EEFVQWS"/>
<keyword evidence="7" id="KW-0547">Nucleotide-binding</keyword>
<evidence type="ECO:0000259" key="14">
    <source>
        <dbReference type="Pfam" id="PF01507"/>
    </source>
</evidence>
<keyword evidence="16" id="KW-1185">Reference proteome</keyword>
<evidence type="ECO:0000256" key="6">
    <source>
        <dbReference type="ARBA" id="ARBA00022695"/>
    </source>
</evidence>
<dbReference type="GO" id="GO:0005524">
    <property type="term" value="F:ATP binding"/>
    <property type="evidence" value="ECO:0007669"/>
    <property type="project" value="UniProtKB-KW"/>
</dbReference>
<dbReference type="Pfam" id="PF01507">
    <property type="entry name" value="PAPS_reduct"/>
    <property type="match status" value="1"/>
</dbReference>
<dbReference type="Gene3D" id="3.40.50.620">
    <property type="entry name" value="HUPs"/>
    <property type="match status" value="1"/>
</dbReference>
<keyword evidence="9" id="KW-0067">ATP-binding</keyword>
<dbReference type="CDD" id="cd23948">
    <property type="entry name" value="FAD_synthase"/>
    <property type="match status" value="1"/>
</dbReference>
<evidence type="ECO:0000256" key="1">
    <source>
        <dbReference type="ARBA" id="ARBA00004726"/>
    </source>
</evidence>
<evidence type="ECO:0000256" key="11">
    <source>
        <dbReference type="ARBA" id="ARBA00031871"/>
    </source>
</evidence>
<dbReference type="STRING" id="454130.A0A0U5C9I8"/>
<feature type="region of interest" description="Disordered" evidence="13">
    <location>
        <begin position="271"/>
        <end position="290"/>
    </location>
</feature>
<name>A0A0U5C9I8_ASPCI</name>
<protein>
    <recommendedName>
        <fullName evidence="2">FAD synthase</fullName>
        <ecNumber evidence="2">2.7.7.2</ecNumber>
    </recommendedName>
    <alternativeName>
        <fullName evidence="10">FAD pyrophosphorylase</fullName>
    </alternativeName>
    <alternativeName>
        <fullName evidence="11">FMN adenylyltransferase</fullName>
    </alternativeName>
</protein>
<evidence type="ECO:0000256" key="8">
    <source>
        <dbReference type="ARBA" id="ARBA00022827"/>
    </source>
</evidence>
<dbReference type="SUPFAM" id="SSF52402">
    <property type="entry name" value="Adenine nucleotide alpha hydrolases-like"/>
    <property type="match status" value="1"/>
</dbReference>
<keyword evidence="4" id="KW-0288">FMN</keyword>
<proteinExistence type="predicted"/>
<dbReference type="PANTHER" id="PTHR23293:SF9">
    <property type="entry name" value="FAD SYNTHASE"/>
    <property type="match status" value="1"/>
</dbReference>
<organism evidence="15 16">
    <name type="scientific">Aspergillus calidoustus</name>
    <dbReference type="NCBI Taxonomy" id="454130"/>
    <lineage>
        <taxon>Eukaryota</taxon>
        <taxon>Fungi</taxon>
        <taxon>Dikarya</taxon>
        <taxon>Ascomycota</taxon>
        <taxon>Pezizomycotina</taxon>
        <taxon>Eurotiomycetes</taxon>
        <taxon>Eurotiomycetidae</taxon>
        <taxon>Eurotiales</taxon>
        <taxon>Aspergillaceae</taxon>
        <taxon>Aspergillus</taxon>
        <taxon>Aspergillus subgen. Nidulantes</taxon>
    </lineage>
</organism>
<reference evidence="16" key="1">
    <citation type="journal article" date="2016" name="Genome Announc.">
        <title>Draft genome sequences of fungus Aspergillus calidoustus.</title>
        <authorList>
            <person name="Horn F."/>
            <person name="Linde J."/>
            <person name="Mattern D.J."/>
            <person name="Walther G."/>
            <person name="Guthke R."/>
            <person name="Scherlach K."/>
            <person name="Martin K."/>
            <person name="Brakhage A.A."/>
            <person name="Petzke L."/>
            <person name="Valiante V."/>
        </authorList>
    </citation>
    <scope>NUCLEOTIDE SEQUENCE [LARGE SCALE GENOMIC DNA]</scope>
    <source>
        <strain evidence="16">SF006504</strain>
    </source>
</reference>
<dbReference type="EMBL" id="CDMC01000005">
    <property type="protein sequence ID" value="CEL05657.1"/>
    <property type="molecule type" value="Genomic_DNA"/>
</dbReference>
<dbReference type="OrthoDB" id="270728at2759"/>
<dbReference type="EC" id="2.7.7.2" evidence="2"/>
<dbReference type="GO" id="GO:0003919">
    <property type="term" value="F:FMN adenylyltransferase activity"/>
    <property type="evidence" value="ECO:0007669"/>
    <property type="project" value="UniProtKB-EC"/>
</dbReference>
<comment type="pathway">
    <text evidence="1">Cofactor biosynthesis; FAD biosynthesis; FAD from FMN: step 1/1.</text>
</comment>
<evidence type="ECO:0000313" key="16">
    <source>
        <dbReference type="Proteomes" id="UP000054771"/>
    </source>
</evidence>
<keyword evidence="3" id="KW-0285">Flavoprotein</keyword>
<keyword evidence="5" id="KW-0808">Transferase</keyword>
<evidence type="ECO:0000256" key="3">
    <source>
        <dbReference type="ARBA" id="ARBA00022630"/>
    </source>
</evidence>
<evidence type="ECO:0000313" key="15">
    <source>
        <dbReference type="EMBL" id="CEL05657.1"/>
    </source>
</evidence>
<evidence type="ECO:0000256" key="5">
    <source>
        <dbReference type="ARBA" id="ARBA00022679"/>
    </source>
</evidence>
<evidence type="ECO:0000256" key="12">
    <source>
        <dbReference type="ARBA" id="ARBA00049494"/>
    </source>
</evidence>
<dbReference type="PANTHER" id="PTHR23293">
    <property type="entry name" value="FAD SYNTHETASE-RELATED FMN ADENYLYLTRANSFERASE"/>
    <property type="match status" value="1"/>
</dbReference>
<sequence>MIAVHYRSILVPQNTLHNLHSLHMPKSNIAKLRQQPRNAAMEPRSFEDSGIPKYAESLASIAKHCNEKVERFLLTKYEDGSFEHLAQRETRHTIGIVEVAFSRYKISELAVSYNGGKDCLVLLIILLSCLHGRPEIERGEVTKIPTFYGTPPDSFAAVEDFVQKSVRCYHLAQNRYETRKNDPDHSLKANFQRFLDANPNTKAIFIGTRRTDPYGDKLKFFSPTDGGWPEFMRIHSVVEWRYPEIWAFTKAINVEYCSLYDQGYTSLGGVKDTRPNPKLQIPGSDDRYRPACELKADADERLGRKPS</sequence>
<feature type="domain" description="Phosphoadenosine phosphosulphate reductase" evidence="14">
    <location>
        <begin position="109"/>
        <end position="275"/>
    </location>
</feature>
<gene>
    <name evidence="15" type="ORF">ASPCAL06774</name>
</gene>
<keyword evidence="6" id="KW-0548">Nucleotidyltransferase</keyword>
<keyword evidence="8" id="KW-0274">FAD</keyword>
<accession>A0A0U5C9I8</accession>
<dbReference type="GO" id="GO:0006747">
    <property type="term" value="P:FAD biosynthetic process"/>
    <property type="evidence" value="ECO:0007669"/>
    <property type="project" value="TreeGrafter"/>
</dbReference>
<comment type="catalytic activity">
    <reaction evidence="12">
        <text>FMN + ATP + H(+) = FAD + diphosphate</text>
        <dbReference type="Rhea" id="RHEA:17237"/>
        <dbReference type="ChEBI" id="CHEBI:15378"/>
        <dbReference type="ChEBI" id="CHEBI:30616"/>
        <dbReference type="ChEBI" id="CHEBI:33019"/>
        <dbReference type="ChEBI" id="CHEBI:57692"/>
        <dbReference type="ChEBI" id="CHEBI:58210"/>
        <dbReference type="EC" id="2.7.7.2"/>
    </reaction>
</comment>
<dbReference type="InterPro" id="IPR014729">
    <property type="entry name" value="Rossmann-like_a/b/a_fold"/>
</dbReference>
<evidence type="ECO:0000256" key="10">
    <source>
        <dbReference type="ARBA" id="ARBA00031145"/>
    </source>
</evidence>
<evidence type="ECO:0000256" key="13">
    <source>
        <dbReference type="SAM" id="MobiDB-lite"/>
    </source>
</evidence>
<evidence type="ECO:0000256" key="9">
    <source>
        <dbReference type="ARBA" id="ARBA00022840"/>
    </source>
</evidence>
<dbReference type="AlphaFoldDB" id="A0A0U5C9I8"/>
<evidence type="ECO:0000256" key="7">
    <source>
        <dbReference type="ARBA" id="ARBA00022741"/>
    </source>
</evidence>
<dbReference type="InterPro" id="IPR002500">
    <property type="entry name" value="PAPS_reduct_dom"/>
</dbReference>
<dbReference type="Proteomes" id="UP000054771">
    <property type="component" value="Unassembled WGS sequence"/>
</dbReference>
<evidence type="ECO:0000256" key="4">
    <source>
        <dbReference type="ARBA" id="ARBA00022643"/>
    </source>
</evidence>